<dbReference type="Proteomes" id="UP000641646">
    <property type="component" value="Unassembled WGS sequence"/>
</dbReference>
<evidence type="ECO:0000313" key="7">
    <source>
        <dbReference type="EMBL" id="MBD2182697.1"/>
    </source>
</evidence>
<evidence type="ECO:0000256" key="5">
    <source>
        <dbReference type="ARBA" id="ARBA00032644"/>
    </source>
</evidence>
<dbReference type="InterPro" id="IPR000086">
    <property type="entry name" value="NUDIX_hydrolase_dom"/>
</dbReference>
<dbReference type="PANTHER" id="PTHR21340:SF0">
    <property type="entry name" value="BIS(5'-NUCLEOSYL)-TETRAPHOSPHATASE [ASYMMETRICAL]"/>
    <property type="match status" value="1"/>
</dbReference>
<reference evidence="7" key="1">
    <citation type="journal article" date="2015" name="ISME J.">
        <title>Draft Genome Sequence of Streptomyces incarnatus NRRL8089, which Produces the Nucleoside Antibiotic Sinefungin.</title>
        <authorList>
            <person name="Oshima K."/>
            <person name="Hattori M."/>
            <person name="Shimizu H."/>
            <person name="Fukuda K."/>
            <person name="Nemoto M."/>
            <person name="Inagaki K."/>
            <person name="Tamura T."/>
        </authorList>
    </citation>
    <scope>NUCLEOTIDE SEQUENCE</scope>
    <source>
        <strain evidence="7">FACHB-1375</strain>
    </source>
</reference>
<dbReference type="PROSITE" id="PS51462">
    <property type="entry name" value="NUDIX"/>
    <property type="match status" value="1"/>
</dbReference>
<reference evidence="7" key="2">
    <citation type="submission" date="2020-08" db="EMBL/GenBank/DDBJ databases">
        <authorList>
            <person name="Chen M."/>
            <person name="Teng W."/>
            <person name="Zhao L."/>
            <person name="Hu C."/>
            <person name="Zhou Y."/>
            <person name="Han B."/>
            <person name="Song L."/>
            <person name="Shu W."/>
        </authorList>
    </citation>
    <scope>NUCLEOTIDE SEQUENCE</scope>
    <source>
        <strain evidence="7">FACHB-1375</strain>
    </source>
</reference>
<dbReference type="Gene3D" id="3.90.79.10">
    <property type="entry name" value="Nucleoside Triphosphate Pyrophosphohydrolase"/>
    <property type="match status" value="1"/>
</dbReference>
<name>A0A926VH97_9CYAN</name>
<evidence type="ECO:0000256" key="4">
    <source>
        <dbReference type="ARBA" id="ARBA00022801"/>
    </source>
</evidence>
<dbReference type="InterPro" id="IPR051325">
    <property type="entry name" value="Nudix_hydrolase_domain"/>
</dbReference>
<accession>A0A926VH97</accession>
<keyword evidence="4" id="KW-0378">Hydrolase</keyword>
<evidence type="ECO:0000256" key="3">
    <source>
        <dbReference type="ARBA" id="ARBA00022741"/>
    </source>
</evidence>
<sequence length="146" mass="17131">MQQIKSCGIIVMRTEPQLSFLLMQKPHRYDLPKGHMEPGEDEWSCALRELHEETGIAASNLELDREFRFTTTYLRSAERYDGETVNKTVVIFLGWLKQKVKIELSEHSGYKWVKWKPPHTIQKKTIDPLLAQLEIYFREKGAKIIV</sequence>
<keyword evidence="8" id="KW-1185">Reference proteome</keyword>
<dbReference type="AlphaFoldDB" id="A0A926VH97"/>
<organism evidence="7 8">
    <name type="scientific">Aerosakkonema funiforme FACHB-1375</name>
    <dbReference type="NCBI Taxonomy" id="2949571"/>
    <lineage>
        <taxon>Bacteria</taxon>
        <taxon>Bacillati</taxon>
        <taxon>Cyanobacteriota</taxon>
        <taxon>Cyanophyceae</taxon>
        <taxon>Oscillatoriophycideae</taxon>
        <taxon>Aerosakkonematales</taxon>
        <taxon>Aerosakkonemataceae</taxon>
        <taxon>Aerosakkonema</taxon>
    </lineage>
</organism>
<dbReference type="GO" id="GO:0000166">
    <property type="term" value="F:nucleotide binding"/>
    <property type="evidence" value="ECO:0007669"/>
    <property type="project" value="UniProtKB-KW"/>
</dbReference>
<protein>
    <recommendedName>
        <fullName evidence="2">Bis(5'-nucleosyl)-tetraphosphatase [asymmetrical]</fullName>
    </recommendedName>
    <alternativeName>
        <fullName evidence="5">Diadenosine 5',5'''-P1,P4-tetraphosphate asymmetrical hydrolase</fullName>
    </alternativeName>
</protein>
<dbReference type="InterPro" id="IPR003565">
    <property type="entry name" value="Tetra_PHTase"/>
</dbReference>
<dbReference type="InterPro" id="IPR020084">
    <property type="entry name" value="NUDIX_hydrolase_CS"/>
</dbReference>
<dbReference type="GO" id="GO:0004081">
    <property type="term" value="F:bis(5'-nucleosyl)-tetraphosphatase (asymmetrical) activity"/>
    <property type="evidence" value="ECO:0007669"/>
    <property type="project" value="TreeGrafter"/>
</dbReference>
<evidence type="ECO:0000256" key="2">
    <source>
        <dbReference type="ARBA" id="ARBA00018911"/>
    </source>
</evidence>
<dbReference type="PANTHER" id="PTHR21340">
    <property type="entry name" value="DIADENOSINE 5,5-P1,P4-TETRAPHOSPHATE PYROPHOSPHOHYDROLASE MUTT"/>
    <property type="match status" value="1"/>
</dbReference>
<gene>
    <name evidence="7" type="ORF">H6G03_16590</name>
</gene>
<dbReference type="EMBL" id="JACJPW010000041">
    <property type="protein sequence ID" value="MBD2182697.1"/>
    <property type="molecule type" value="Genomic_DNA"/>
</dbReference>
<dbReference type="SUPFAM" id="SSF55811">
    <property type="entry name" value="Nudix"/>
    <property type="match status" value="1"/>
</dbReference>
<proteinExistence type="inferred from homology"/>
<feature type="domain" description="Nudix hydrolase" evidence="6">
    <location>
        <begin position="2"/>
        <end position="136"/>
    </location>
</feature>
<comment type="caution">
    <text evidence="7">The sequence shown here is derived from an EMBL/GenBank/DDBJ whole genome shotgun (WGS) entry which is preliminary data.</text>
</comment>
<evidence type="ECO:0000256" key="1">
    <source>
        <dbReference type="ARBA" id="ARBA00005582"/>
    </source>
</evidence>
<dbReference type="GO" id="GO:0006754">
    <property type="term" value="P:ATP biosynthetic process"/>
    <property type="evidence" value="ECO:0007669"/>
    <property type="project" value="TreeGrafter"/>
</dbReference>
<dbReference type="GO" id="GO:0006167">
    <property type="term" value="P:AMP biosynthetic process"/>
    <property type="evidence" value="ECO:0007669"/>
    <property type="project" value="TreeGrafter"/>
</dbReference>
<comment type="similarity">
    <text evidence="1">Belongs to the Nudix hydrolase family.</text>
</comment>
<evidence type="ECO:0000313" key="8">
    <source>
        <dbReference type="Proteomes" id="UP000641646"/>
    </source>
</evidence>
<evidence type="ECO:0000259" key="6">
    <source>
        <dbReference type="PROSITE" id="PS51462"/>
    </source>
</evidence>
<dbReference type="PROSITE" id="PS00893">
    <property type="entry name" value="NUDIX_BOX"/>
    <property type="match status" value="1"/>
</dbReference>
<dbReference type="Pfam" id="PF00293">
    <property type="entry name" value="NUDIX"/>
    <property type="match status" value="1"/>
</dbReference>
<dbReference type="RefSeq" id="WP_190465673.1">
    <property type="nucleotide sequence ID" value="NZ_JACJPW010000041.1"/>
</dbReference>
<dbReference type="InterPro" id="IPR015797">
    <property type="entry name" value="NUDIX_hydrolase-like_dom_sf"/>
</dbReference>
<dbReference type="CDD" id="cd03428">
    <property type="entry name" value="NUDIX_Ap4A_Nudt2"/>
    <property type="match status" value="1"/>
</dbReference>
<keyword evidence="3" id="KW-0547">Nucleotide-binding</keyword>